<reference evidence="2" key="2">
    <citation type="journal article" date="2023" name="IMA Fungus">
        <title>Comparative genomic study of the Penicillium genus elucidates a diverse pangenome and 15 lateral gene transfer events.</title>
        <authorList>
            <person name="Petersen C."/>
            <person name="Sorensen T."/>
            <person name="Nielsen M.R."/>
            <person name="Sondergaard T.E."/>
            <person name="Sorensen J.L."/>
            <person name="Fitzpatrick D.A."/>
            <person name="Frisvad J.C."/>
            <person name="Nielsen K.L."/>
        </authorList>
    </citation>
    <scope>NUCLEOTIDE SEQUENCE</scope>
    <source>
        <strain evidence="2">IBT 3081</strain>
    </source>
</reference>
<evidence type="ECO:0000313" key="3">
    <source>
        <dbReference type="Proteomes" id="UP001147752"/>
    </source>
</evidence>
<gene>
    <name evidence="2" type="ORF">N7517_007205</name>
</gene>
<dbReference type="RefSeq" id="XP_056581185.1">
    <property type="nucleotide sequence ID" value="XM_056724935.1"/>
</dbReference>
<reference evidence="2" key="1">
    <citation type="submission" date="2022-12" db="EMBL/GenBank/DDBJ databases">
        <authorList>
            <person name="Petersen C."/>
        </authorList>
    </citation>
    <scope>NUCLEOTIDE SEQUENCE</scope>
    <source>
        <strain evidence="2">IBT 3081</strain>
    </source>
</reference>
<dbReference type="Proteomes" id="UP001147752">
    <property type="component" value="Unassembled WGS sequence"/>
</dbReference>
<dbReference type="GeneID" id="81464118"/>
<feature type="transmembrane region" description="Helical" evidence="1">
    <location>
        <begin position="36"/>
        <end position="53"/>
    </location>
</feature>
<name>A0A9W9SDH7_9EURO</name>
<keyword evidence="1" id="KW-1133">Transmembrane helix</keyword>
<sequence>EGGPSTNHSHLPRASGQLPNISSPSFPLPFSSSLDFFLTSLFLLLLISAFLGVKRHSRSATLTHFQPPRSLWTRIILSIFYFST</sequence>
<accession>A0A9W9SDH7</accession>
<feature type="non-terminal residue" evidence="2">
    <location>
        <position position="84"/>
    </location>
</feature>
<protein>
    <submittedName>
        <fullName evidence="2">Uncharacterized protein</fullName>
    </submittedName>
</protein>
<keyword evidence="1" id="KW-0472">Membrane</keyword>
<keyword evidence="3" id="KW-1185">Reference proteome</keyword>
<evidence type="ECO:0000313" key="2">
    <source>
        <dbReference type="EMBL" id="KAJ5375199.1"/>
    </source>
</evidence>
<comment type="caution">
    <text evidence="2">The sequence shown here is derived from an EMBL/GenBank/DDBJ whole genome shotgun (WGS) entry which is preliminary data.</text>
</comment>
<dbReference type="AlphaFoldDB" id="A0A9W9SDH7"/>
<dbReference type="EMBL" id="JAPZBT010000002">
    <property type="protein sequence ID" value="KAJ5375199.1"/>
    <property type="molecule type" value="Genomic_DNA"/>
</dbReference>
<organism evidence="2 3">
    <name type="scientific">Penicillium concentricum</name>
    <dbReference type="NCBI Taxonomy" id="293559"/>
    <lineage>
        <taxon>Eukaryota</taxon>
        <taxon>Fungi</taxon>
        <taxon>Dikarya</taxon>
        <taxon>Ascomycota</taxon>
        <taxon>Pezizomycotina</taxon>
        <taxon>Eurotiomycetes</taxon>
        <taxon>Eurotiomycetidae</taxon>
        <taxon>Eurotiales</taxon>
        <taxon>Aspergillaceae</taxon>
        <taxon>Penicillium</taxon>
    </lineage>
</organism>
<evidence type="ECO:0000256" key="1">
    <source>
        <dbReference type="SAM" id="Phobius"/>
    </source>
</evidence>
<proteinExistence type="predicted"/>
<keyword evidence="1" id="KW-0812">Transmembrane</keyword>